<proteinExistence type="predicted"/>
<dbReference type="Gene3D" id="2.60.40.10">
    <property type="entry name" value="Immunoglobulins"/>
    <property type="match status" value="1"/>
</dbReference>
<keyword evidence="3" id="KW-1185">Reference proteome</keyword>
<evidence type="ECO:0000313" key="3">
    <source>
        <dbReference type="Proteomes" id="UP001385389"/>
    </source>
</evidence>
<dbReference type="EMBL" id="CP146609">
    <property type="protein sequence ID" value="WWX22232.1"/>
    <property type="molecule type" value="Genomic_DNA"/>
</dbReference>
<protein>
    <recommendedName>
        <fullName evidence="4">Fibronectin type-III domain-containing protein</fullName>
    </recommendedName>
</protein>
<dbReference type="Gene3D" id="1.25.40.10">
    <property type="entry name" value="Tetratricopeptide repeat domain"/>
    <property type="match status" value="1"/>
</dbReference>
<dbReference type="PROSITE" id="PS51257">
    <property type="entry name" value="PROKAR_LIPOPROTEIN"/>
    <property type="match status" value="1"/>
</dbReference>
<dbReference type="InterPro" id="IPR011990">
    <property type="entry name" value="TPR-like_helical_dom_sf"/>
</dbReference>
<dbReference type="SUPFAM" id="SSF51126">
    <property type="entry name" value="Pectin lyase-like"/>
    <property type="match status" value="1"/>
</dbReference>
<name>A0ABZ2IY40_9BACT</name>
<evidence type="ECO:0008006" key="4">
    <source>
        <dbReference type="Google" id="ProtNLM"/>
    </source>
</evidence>
<dbReference type="InterPro" id="IPR011050">
    <property type="entry name" value="Pectin_lyase_fold/virulence"/>
</dbReference>
<evidence type="ECO:0000256" key="1">
    <source>
        <dbReference type="SAM" id="SignalP"/>
    </source>
</evidence>
<evidence type="ECO:0000313" key="2">
    <source>
        <dbReference type="EMBL" id="WWX22232.1"/>
    </source>
</evidence>
<dbReference type="SUPFAM" id="SSF48452">
    <property type="entry name" value="TPR-like"/>
    <property type="match status" value="1"/>
</dbReference>
<dbReference type="InterPro" id="IPR013783">
    <property type="entry name" value="Ig-like_fold"/>
</dbReference>
<dbReference type="Proteomes" id="UP001385389">
    <property type="component" value="Chromosome"/>
</dbReference>
<keyword evidence="1" id="KW-0732">Signal</keyword>
<feature type="chain" id="PRO_5046567480" description="Fibronectin type-III domain-containing protein" evidence="1">
    <location>
        <begin position="22"/>
        <end position="771"/>
    </location>
</feature>
<gene>
    <name evidence="2" type="ORF">V8V93_17515</name>
</gene>
<feature type="signal peptide" evidence="1">
    <location>
        <begin position="1"/>
        <end position="21"/>
    </location>
</feature>
<reference evidence="2 3" key="1">
    <citation type="submission" date="2024-03" db="EMBL/GenBank/DDBJ databases">
        <title>Phenotype and Genome Characterization of a Sulfate-Reducing Bacterium Pseudodesulfovibrio sp. strain 5S69, isolated from Petroleum Reservoir in Tatarstan (Russia).</title>
        <authorList>
            <person name="Bidzhieva S.K."/>
            <person name="Kadnikov V."/>
            <person name="Tourova T.P."/>
            <person name="Samigullina S.R."/>
            <person name="Sokolova D.S."/>
            <person name="Poltaraus A.B."/>
            <person name="Avtukh A.N."/>
            <person name="Tereshina V.M."/>
            <person name="Mardanov A.V."/>
            <person name="Nazina T.N."/>
        </authorList>
    </citation>
    <scope>NUCLEOTIDE SEQUENCE [LARGE SCALE GENOMIC DNA]</scope>
    <source>
        <strain evidence="2 3">5S69</strain>
    </source>
</reference>
<organism evidence="2 3">
    <name type="scientific">Pseudodesulfovibrio methanolicus</name>
    <dbReference type="NCBI Taxonomy" id="3126690"/>
    <lineage>
        <taxon>Bacteria</taxon>
        <taxon>Pseudomonadati</taxon>
        <taxon>Thermodesulfobacteriota</taxon>
        <taxon>Desulfovibrionia</taxon>
        <taxon>Desulfovibrionales</taxon>
        <taxon>Desulfovibrionaceae</taxon>
    </lineage>
</organism>
<dbReference type="Gene3D" id="3.40.50.10610">
    <property type="entry name" value="ABC-type transport auxiliary lipoprotein component"/>
    <property type="match status" value="1"/>
</dbReference>
<accession>A0ABZ2IY40</accession>
<dbReference type="RefSeq" id="WP_338667928.1">
    <property type="nucleotide sequence ID" value="NZ_CP146609.1"/>
</dbReference>
<sequence length="771" mass="82596">MRNVVLTVVVCLALASCLAGRKAEGPGAYAMEQDVPQVVAVLPASVAQAEAATESRKVDPEEAGFVGGLARNVLHNHLAGKGYRPLLIQAVDRKLHDHPEWRTMEPKALCRLLGVQGVVYVDISGWAMVNVAAVENFMLSAGARMVDASGREIGSWTETADKRKFSIPVSLGGIASTLVGAFLSDSPQKQFRHVVYDWGWKMAQIMPDCLEGQSLPEIMLVDSNVDVGTFGVGDRVAVKVFAEKDLVGSFDIGDFRRGIPLKMVGEGEYEGVYVVREGDRTAGQPLTVRVARLNGAEREWTEAGALVALDGVPPEAPEKAVFRAESDGVHMGWRLPSGEEVAAFVVERNDNPVGEFTRIARIEDAAFVDGDVEQGRTYYYRIRSEDGARNLSRPGTPAEVVMPRFDELAVGGELTGTLITGNYRVERDAVVPADQALTVMRGSKLTFADGVGLTVLGRLAVEGEKDAPVVLTGGTWRGITVEEGGAADLSGAALSGCAPAVSGSGSLRMEDVDAHGAGGDGLVLSGGVFELRDVDLTGWTRALSVDGGEGVLAESSLTGNGTGVAYAGGELVLDHNNIHQNERNIDARRQLAVRANFLGATTADKAGVSEQVILKSVLDAPYPDGKVLALMEDEDLSAEQIAKRLEEHKACGIELFNRRKYGDALVELARSARYGADRDVSLYTAYALMELGQNDRAGKTLEAATGTFPYDFRLRQVYVRYLLGAGRDGKALAVVDEALRMDPGNENLKFLKEYVVEEVGKMRSEAGRGAR</sequence>